<dbReference type="Proteomes" id="UP000029223">
    <property type="component" value="Unassembled WGS sequence"/>
</dbReference>
<organism evidence="1 2">
    <name type="scientific">Vibrio variabilis</name>
    <dbReference type="NCBI Taxonomy" id="990271"/>
    <lineage>
        <taxon>Bacteria</taxon>
        <taxon>Pseudomonadati</taxon>
        <taxon>Pseudomonadota</taxon>
        <taxon>Gammaproteobacteria</taxon>
        <taxon>Vibrionales</taxon>
        <taxon>Vibrionaceae</taxon>
        <taxon>Vibrio</taxon>
    </lineage>
</organism>
<protein>
    <submittedName>
        <fullName evidence="1">Uncharacterized protein</fullName>
    </submittedName>
</protein>
<evidence type="ECO:0000313" key="1">
    <source>
        <dbReference type="EMBL" id="GAL26866.1"/>
    </source>
</evidence>
<dbReference type="EMBL" id="BBMS01000022">
    <property type="protein sequence ID" value="GAL26866.1"/>
    <property type="molecule type" value="Genomic_DNA"/>
</dbReference>
<comment type="caution">
    <text evidence="1">The sequence shown here is derived from an EMBL/GenBank/DDBJ whole genome shotgun (WGS) entry which is preliminary data.</text>
</comment>
<reference evidence="2" key="1">
    <citation type="submission" date="2014-09" db="EMBL/GenBank/DDBJ databases">
        <title>Vibrio variabilis JCM 19239. (C206) whole genome shotgun sequence.</title>
        <authorList>
            <person name="Sawabe T."/>
            <person name="Meirelles P."/>
            <person name="Nakanishi M."/>
            <person name="Sayaka M."/>
            <person name="Hattori M."/>
            <person name="Ohkuma M."/>
        </authorList>
    </citation>
    <scope>NUCLEOTIDE SEQUENCE [LARGE SCALE GENOMIC DNA]</scope>
    <source>
        <strain evidence="2">JCM 19239</strain>
    </source>
</reference>
<sequence length="38" mass="4329">MPTEYYLMGDMGQYPVLHPQDDVSLIKAALFDNHSDSE</sequence>
<accession>A0ABQ0JDQ6</accession>
<name>A0ABQ0JDQ6_9VIBR</name>
<keyword evidence="2" id="KW-1185">Reference proteome</keyword>
<evidence type="ECO:0000313" key="2">
    <source>
        <dbReference type="Proteomes" id="UP000029223"/>
    </source>
</evidence>
<proteinExistence type="predicted"/>
<gene>
    <name evidence="1" type="ORF">JCM19239_82</name>
</gene>